<dbReference type="RefSeq" id="WP_206782994.1">
    <property type="nucleotide sequence ID" value="NZ_JAEMWV010000009.1"/>
</dbReference>
<dbReference type="InterPro" id="IPR050583">
    <property type="entry name" value="Mycobacterial_A85_antigen"/>
</dbReference>
<dbReference type="EMBL" id="JAEMWV010000009">
    <property type="protein sequence ID" value="MBN8253289.1"/>
    <property type="molecule type" value="Genomic_DNA"/>
</dbReference>
<dbReference type="AlphaFoldDB" id="A0A8I1MJM4"/>
<comment type="caution">
    <text evidence="1">The sequence shown here is derived from an EMBL/GenBank/DDBJ whole genome shotgun (WGS) entry which is preliminary data.</text>
</comment>
<dbReference type="SUPFAM" id="SSF53474">
    <property type="entry name" value="alpha/beta-Hydrolases"/>
    <property type="match status" value="1"/>
</dbReference>
<evidence type="ECO:0000313" key="1">
    <source>
        <dbReference type="EMBL" id="MBN8253289.1"/>
    </source>
</evidence>
<dbReference type="Gene3D" id="3.40.50.1820">
    <property type="entry name" value="alpha/beta hydrolase"/>
    <property type="match status" value="1"/>
</dbReference>
<name>A0A8I1MJM4_9BACI</name>
<proteinExistence type="predicted"/>
<reference evidence="1" key="1">
    <citation type="submission" date="2020-12" db="EMBL/GenBank/DDBJ databases">
        <title>PHA producing bacteria isolated from mangrove.</title>
        <authorList>
            <person name="Zheng W."/>
            <person name="Yu S."/>
            <person name="Huang Y."/>
        </authorList>
    </citation>
    <scope>NUCLEOTIDE SEQUENCE</scope>
    <source>
        <strain evidence="1">GN22-4</strain>
    </source>
</reference>
<gene>
    <name evidence="1" type="ORF">JF537_17085</name>
</gene>
<accession>A0A8I1MJM4</accession>
<protein>
    <submittedName>
        <fullName evidence="1">Alpha/beta hydrolase</fullName>
    </submittedName>
</protein>
<dbReference type="PANTHER" id="PTHR48098">
    <property type="entry name" value="ENTEROCHELIN ESTERASE-RELATED"/>
    <property type="match status" value="1"/>
</dbReference>
<evidence type="ECO:0000313" key="2">
    <source>
        <dbReference type="Proteomes" id="UP000664578"/>
    </source>
</evidence>
<dbReference type="GO" id="GO:0016787">
    <property type="term" value="F:hydrolase activity"/>
    <property type="evidence" value="ECO:0007669"/>
    <property type="project" value="UniProtKB-KW"/>
</dbReference>
<dbReference type="PANTHER" id="PTHR48098:SF6">
    <property type="entry name" value="FERRI-BACILLIBACTIN ESTERASE BESA"/>
    <property type="match status" value="1"/>
</dbReference>
<dbReference type="InterPro" id="IPR029058">
    <property type="entry name" value="AB_hydrolase_fold"/>
</dbReference>
<dbReference type="InterPro" id="IPR000801">
    <property type="entry name" value="Esterase-like"/>
</dbReference>
<sequence length="444" mass="50617">MSEHSIVEISNFKSIHLQNERNLYVYLPPSYEQAQNTTYPVLYMHDGQNIFHPAFNGQSWNVHHVVNRLVEQGKMQEIIIVGIENMKEERANEYSFHTLNEDSLQVPPALACIQPKGELYEKFIIDEVKPFIDEQFRTKKEAKYTALMGSSRGGAITYHIGLKRPDVFSMLAILSPYFYYVNPHTLQEFSQVNVLAQKANHKKIWIDVGQYEGLLIRIGHVKDIANKLLACGYQHGKEVAYYQDDAASHTEADWEARVHMPLLYFFGKEMKLAAVELKGRSSFGLNEKVCSLNAVKTFSNGVKVTDLQGEYQVGNERIVSIAKDGTIIPKSVGKTVVQFQSEGIVSSKEIEIVDYLSDRVPVSIQVNSKDALLDALRVYADLPLKKVDSHHFYNQFILPIDTGLGFRLYLDDGKGEVDDYGAPIHHRIMITHPLHKKFTVKRWL</sequence>
<dbReference type="Pfam" id="PF00756">
    <property type="entry name" value="Esterase"/>
    <property type="match status" value="1"/>
</dbReference>
<keyword evidence="1" id="KW-0378">Hydrolase</keyword>
<dbReference type="Proteomes" id="UP000664578">
    <property type="component" value="Unassembled WGS sequence"/>
</dbReference>
<organism evidence="1 2">
    <name type="scientific">Priestia flexa</name>
    <dbReference type="NCBI Taxonomy" id="86664"/>
    <lineage>
        <taxon>Bacteria</taxon>
        <taxon>Bacillati</taxon>
        <taxon>Bacillota</taxon>
        <taxon>Bacilli</taxon>
        <taxon>Bacillales</taxon>
        <taxon>Bacillaceae</taxon>
        <taxon>Priestia</taxon>
    </lineage>
</organism>